<name>A0A9Q1GC11_SYNKA</name>
<evidence type="ECO:0000313" key="3">
    <source>
        <dbReference type="Proteomes" id="UP001152622"/>
    </source>
</evidence>
<keyword evidence="3" id="KW-1185">Reference proteome</keyword>
<dbReference type="EMBL" id="JAINUF010000001">
    <property type="protein sequence ID" value="KAJ8380793.1"/>
    <property type="molecule type" value="Genomic_DNA"/>
</dbReference>
<reference evidence="2" key="1">
    <citation type="journal article" date="2023" name="Science">
        <title>Genome structures resolve the early diversification of teleost fishes.</title>
        <authorList>
            <person name="Parey E."/>
            <person name="Louis A."/>
            <person name="Montfort J."/>
            <person name="Bouchez O."/>
            <person name="Roques C."/>
            <person name="Iampietro C."/>
            <person name="Lluch J."/>
            <person name="Castinel A."/>
            <person name="Donnadieu C."/>
            <person name="Desvignes T."/>
            <person name="Floi Bucao C."/>
            <person name="Jouanno E."/>
            <person name="Wen M."/>
            <person name="Mejri S."/>
            <person name="Dirks R."/>
            <person name="Jansen H."/>
            <person name="Henkel C."/>
            <person name="Chen W.J."/>
            <person name="Zahm M."/>
            <person name="Cabau C."/>
            <person name="Klopp C."/>
            <person name="Thompson A.W."/>
            <person name="Robinson-Rechavi M."/>
            <person name="Braasch I."/>
            <person name="Lecointre G."/>
            <person name="Bobe J."/>
            <person name="Postlethwait J.H."/>
            <person name="Berthelot C."/>
            <person name="Roest Crollius H."/>
            <person name="Guiguen Y."/>
        </authorList>
    </citation>
    <scope>NUCLEOTIDE SEQUENCE</scope>
    <source>
        <strain evidence="2">WJC10195</strain>
    </source>
</reference>
<evidence type="ECO:0000256" key="1">
    <source>
        <dbReference type="SAM" id="MobiDB-lite"/>
    </source>
</evidence>
<proteinExistence type="predicted"/>
<organism evidence="2 3">
    <name type="scientific">Synaphobranchus kaupii</name>
    <name type="common">Kaup's arrowtooth eel</name>
    <dbReference type="NCBI Taxonomy" id="118154"/>
    <lineage>
        <taxon>Eukaryota</taxon>
        <taxon>Metazoa</taxon>
        <taxon>Chordata</taxon>
        <taxon>Craniata</taxon>
        <taxon>Vertebrata</taxon>
        <taxon>Euteleostomi</taxon>
        <taxon>Actinopterygii</taxon>
        <taxon>Neopterygii</taxon>
        <taxon>Teleostei</taxon>
        <taxon>Anguilliformes</taxon>
        <taxon>Synaphobranchidae</taxon>
        <taxon>Synaphobranchus</taxon>
    </lineage>
</organism>
<comment type="caution">
    <text evidence="2">The sequence shown here is derived from an EMBL/GenBank/DDBJ whole genome shotgun (WGS) entry which is preliminary data.</text>
</comment>
<sequence length="125" mass="14227">MRITGVCARQLGDNGMRRRDYSPVSQARVRSHSRPVPLSRSHRRVRFDTKNGRGYRCTDTGALQEAISKHHNVAFDTDPSGREEEGVVLRTPGDGTLKPNAKKSQLLVEWHRKGCPKWCSMERSR</sequence>
<feature type="region of interest" description="Disordered" evidence="1">
    <location>
        <begin position="9"/>
        <end position="40"/>
    </location>
</feature>
<protein>
    <submittedName>
        <fullName evidence="2">Uncharacterized protein</fullName>
    </submittedName>
</protein>
<dbReference type="Proteomes" id="UP001152622">
    <property type="component" value="Chromosome 1"/>
</dbReference>
<accession>A0A9Q1GC11</accession>
<evidence type="ECO:0000313" key="2">
    <source>
        <dbReference type="EMBL" id="KAJ8380793.1"/>
    </source>
</evidence>
<dbReference type="AlphaFoldDB" id="A0A9Q1GC11"/>
<gene>
    <name evidence="2" type="ORF">SKAU_G00015710</name>
</gene>